<gene>
    <name evidence="2" type="ORF">MSPICULIGERA_LOCUS13667</name>
</gene>
<dbReference type="GO" id="GO:0005684">
    <property type="term" value="C:U2-type spliceosomal complex"/>
    <property type="evidence" value="ECO:0007669"/>
    <property type="project" value="TreeGrafter"/>
</dbReference>
<feature type="region of interest" description="Disordered" evidence="1">
    <location>
        <begin position="1"/>
        <end position="24"/>
    </location>
</feature>
<evidence type="ECO:0000313" key="2">
    <source>
        <dbReference type="EMBL" id="CAJ0575356.1"/>
    </source>
</evidence>
<dbReference type="PANTHER" id="PTHR31551:SF1">
    <property type="entry name" value="COILED-COIL DOMAIN-CONTAINING PROTEIN 12"/>
    <property type="match status" value="1"/>
</dbReference>
<evidence type="ECO:0008006" key="4">
    <source>
        <dbReference type="Google" id="ProtNLM"/>
    </source>
</evidence>
<proteinExistence type="predicted"/>
<dbReference type="Pfam" id="PF08315">
    <property type="entry name" value="cwf18"/>
    <property type="match status" value="1"/>
</dbReference>
<name>A0AA36G222_9BILA</name>
<evidence type="ECO:0000256" key="1">
    <source>
        <dbReference type="SAM" id="MobiDB-lite"/>
    </source>
</evidence>
<feature type="region of interest" description="Disordered" evidence="1">
    <location>
        <begin position="44"/>
        <end position="73"/>
    </location>
</feature>
<dbReference type="GO" id="GO:0071014">
    <property type="term" value="C:post-mRNA release spliceosomal complex"/>
    <property type="evidence" value="ECO:0007669"/>
    <property type="project" value="TreeGrafter"/>
</dbReference>
<dbReference type="InterPro" id="IPR013169">
    <property type="entry name" value="mRNA_splic_Cwf18-like"/>
</dbReference>
<comment type="caution">
    <text evidence="2">The sequence shown here is derived from an EMBL/GenBank/DDBJ whole genome shotgun (WGS) entry which is preliminary data.</text>
</comment>
<reference evidence="2" key="1">
    <citation type="submission" date="2023-06" db="EMBL/GenBank/DDBJ databases">
        <authorList>
            <person name="Delattre M."/>
        </authorList>
    </citation>
    <scope>NUCLEOTIDE SEQUENCE</scope>
    <source>
        <strain evidence="2">AF72</strain>
    </source>
</reference>
<sequence length="168" mass="19057">MTDDAQMSSGDEDTQPQVTASEKAALERKKRLLAMKSRVHGVPMKEEDYMEADQPTKRSLAEGPQFRNYAPGSEIGKKDDLKFDYNVIEKEIAQHLQDTTKTDLPEQIDPSTLQPKKADWDLKRNIEKKLQKLDRHTQRAIAEIIRERLQETGDLAAAVHASSRADEA</sequence>
<dbReference type="Proteomes" id="UP001177023">
    <property type="component" value="Unassembled WGS sequence"/>
</dbReference>
<dbReference type="AlphaFoldDB" id="A0AA36G222"/>
<organism evidence="2 3">
    <name type="scientific">Mesorhabditis spiculigera</name>
    <dbReference type="NCBI Taxonomy" id="96644"/>
    <lineage>
        <taxon>Eukaryota</taxon>
        <taxon>Metazoa</taxon>
        <taxon>Ecdysozoa</taxon>
        <taxon>Nematoda</taxon>
        <taxon>Chromadorea</taxon>
        <taxon>Rhabditida</taxon>
        <taxon>Rhabditina</taxon>
        <taxon>Rhabditomorpha</taxon>
        <taxon>Rhabditoidea</taxon>
        <taxon>Rhabditidae</taxon>
        <taxon>Mesorhabditinae</taxon>
        <taxon>Mesorhabditis</taxon>
    </lineage>
</organism>
<accession>A0AA36G222</accession>
<keyword evidence="3" id="KW-1185">Reference proteome</keyword>
<feature type="compositionally biased region" description="Polar residues" evidence="1">
    <location>
        <begin position="1"/>
        <end position="20"/>
    </location>
</feature>
<dbReference type="PANTHER" id="PTHR31551">
    <property type="entry name" value="PRE-MRNA-SPLICING FACTOR CWF18"/>
    <property type="match status" value="1"/>
</dbReference>
<feature type="non-terminal residue" evidence="2">
    <location>
        <position position="168"/>
    </location>
</feature>
<protein>
    <recommendedName>
        <fullName evidence="4">Coiled-coil domain-containing protein 12</fullName>
    </recommendedName>
</protein>
<evidence type="ECO:0000313" key="3">
    <source>
        <dbReference type="Proteomes" id="UP001177023"/>
    </source>
</evidence>
<dbReference type="EMBL" id="CATQJA010002637">
    <property type="protein sequence ID" value="CAJ0575356.1"/>
    <property type="molecule type" value="Genomic_DNA"/>
</dbReference>